<dbReference type="GO" id="GO:0019239">
    <property type="term" value="F:deaminase activity"/>
    <property type="evidence" value="ECO:0007669"/>
    <property type="project" value="TreeGrafter"/>
</dbReference>
<comment type="similarity">
    <text evidence="1">Belongs to the RutC family.</text>
</comment>
<dbReference type="GO" id="GO:0005829">
    <property type="term" value="C:cytosol"/>
    <property type="evidence" value="ECO:0007669"/>
    <property type="project" value="TreeGrafter"/>
</dbReference>
<dbReference type="CDD" id="cd00448">
    <property type="entry name" value="YjgF_YER057c_UK114_family"/>
    <property type="match status" value="1"/>
</dbReference>
<dbReference type="AlphaFoldDB" id="A0A381RTR4"/>
<evidence type="ECO:0000256" key="1">
    <source>
        <dbReference type="ARBA" id="ARBA00010552"/>
    </source>
</evidence>
<organism evidence="2">
    <name type="scientific">marine metagenome</name>
    <dbReference type="NCBI Taxonomy" id="408172"/>
    <lineage>
        <taxon>unclassified sequences</taxon>
        <taxon>metagenomes</taxon>
        <taxon>ecological metagenomes</taxon>
    </lineage>
</organism>
<proteinExistence type="inferred from homology"/>
<evidence type="ECO:0000313" key="2">
    <source>
        <dbReference type="EMBL" id="SUZ95262.1"/>
    </source>
</evidence>
<protein>
    <submittedName>
        <fullName evidence="2">Uncharacterized protein</fullName>
    </submittedName>
</protein>
<reference evidence="2" key="1">
    <citation type="submission" date="2018-05" db="EMBL/GenBank/DDBJ databases">
        <authorList>
            <person name="Lanie J.A."/>
            <person name="Ng W.-L."/>
            <person name="Kazmierczak K.M."/>
            <person name="Andrzejewski T.M."/>
            <person name="Davidsen T.M."/>
            <person name="Wayne K.J."/>
            <person name="Tettelin H."/>
            <person name="Glass J.I."/>
            <person name="Rusch D."/>
            <person name="Podicherti R."/>
            <person name="Tsui H.-C.T."/>
            <person name="Winkler M.E."/>
        </authorList>
    </citation>
    <scope>NUCLEOTIDE SEQUENCE</scope>
</reference>
<dbReference type="PANTHER" id="PTHR11803">
    <property type="entry name" value="2-IMINOBUTANOATE/2-IMINOPROPANOATE DEAMINASE RIDA"/>
    <property type="match status" value="1"/>
</dbReference>
<dbReference type="Pfam" id="PF01042">
    <property type="entry name" value="Ribonuc_L-PSP"/>
    <property type="match status" value="1"/>
</dbReference>
<sequence length="138" mass="15111">MKKEEKMTIERKNYSGIPVTGSPHFHSVRAGNLLFLAGATAKMTSAENGTMADQTRVILERLKYIMESEGCSLLNVVKMTSYVTDLSESAKSQTQDVRREYFGESLPASTRVQVAGLDGPNLLIEIDAIAMIPGKQSI</sequence>
<dbReference type="EMBL" id="UINC01002309">
    <property type="protein sequence ID" value="SUZ95262.1"/>
    <property type="molecule type" value="Genomic_DNA"/>
</dbReference>
<dbReference type="InterPro" id="IPR035959">
    <property type="entry name" value="RutC-like_sf"/>
</dbReference>
<accession>A0A381RTR4</accession>
<dbReference type="SUPFAM" id="SSF55298">
    <property type="entry name" value="YjgF-like"/>
    <property type="match status" value="1"/>
</dbReference>
<dbReference type="PANTHER" id="PTHR11803:SF58">
    <property type="entry name" value="PROTEIN HMF1-RELATED"/>
    <property type="match status" value="1"/>
</dbReference>
<gene>
    <name evidence="2" type="ORF">METZ01_LOCUS48116</name>
</gene>
<name>A0A381RTR4_9ZZZZ</name>
<dbReference type="InterPro" id="IPR006175">
    <property type="entry name" value="YjgF/YER057c/UK114"/>
</dbReference>
<dbReference type="Gene3D" id="3.30.1330.40">
    <property type="entry name" value="RutC-like"/>
    <property type="match status" value="1"/>
</dbReference>